<keyword evidence="3" id="KW-1185">Reference proteome</keyword>
<evidence type="ECO:0000256" key="1">
    <source>
        <dbReference type="SAM" id="SignalP"/>
    </source>
</evidence>
<comment type="caution">
    <text evidence="2">The sequence shown here is derived from an EMBL/GenBank/DDBJ whole genome shotgun (WGS) entry which is preliminary data.</text>
</comment>
<sequence length="474" mass="51214">MGTSRNKIAAIAALTTILPIAALSQQGGAAGGFEVDIGVNSRLTVDDNFQLRPGSAGTSTVFDNTLTFGISSDTGTQQFRLNGSGIFRYADIPGRTISGFEDPNLRLRYRIENSNSRLTVSGNYRSVDREFLDPFEVAQEEEAFNAINSLINPGAPELDTDGGTRTTRNAAIRYETGLNAPLGFSIGLSRAEQDYSNLVIANPRLFDTRTDRINAAVTAKLSPVTTLDFDVALSEYEADDTVQTERRTVSYSVGLSQDINPVLVLDARIGWTEVDTDTTGGSSTRSGTNGSLKLSKTLPRGSIFASLDSKLNQNGTRTSLRFGRDLQLPNGSLSASLGLTRTPQGNTNYNAAVSYGHTLKSSNITVALNRDVSTNNINEEILDTRLTVGYGYQIDAISSLNFSMNYGRTESADALSGTPTRTRATLSAAYSRALTQDWNMTGGVTWRRKTEDNVADATSNSVFLSLDRNFSFRP</sequence>
<feature type="signal peptide" evidence="1">
    <location>
        <begin position="1"/>
        <end position="29"/>
    </location>
</feature>
<gene>
    <name evidence="2" type="ORF">OEZ71_15825</name>
</gene>
<evidence type="ECO:0008006" key="4">
    <source>
        <dbReference type="Google" id="ProtNLM"/>
    </source>
</evidence>
<feature type="chain" id="PRO_5046232109" description="TIGR03016 family PEP-CTERM system-associated outer membrane protein" evidence="1">
    <location>
        <begin position="30"/>
        <end position="474"/>
    </location>
</feature>
<dbReference type="SUPFAM" id="SSF56935">
    <property type="entry name" value="Porins"/>
    <property type="match status" value="1"/>
</dbReference>
<accession>A0ABT2ZRX6</accession>
<dbReference type="Proteomes" id="UP001652564">
    <property type="component" value="Unassembled WGS sequence"/>
</dbReference>
<keyword evidence="1" id="KW-0732">Signal</keyword>
<organism evidence="2 3">
    <name type="scientific">Albidovulum litorale</name>
    <dbReference type="NCBI Taxonomy" id="2984134"/>
    <lineage>
        <taxon>Bacteria</taxon>
        <taxon>Pseudomonadati</taxon>
        <taxon>Pseudomonadota</taxon>
        <taxon>Alphaproteobacteria</taxon>
        <taxon>Rhodobacterales</taxon>
        <taxon>Paracoccaceae</taxon>
        <taxon>Albidovulum</taxon>
    </lineage>
</organism>
<protein>
    <recommendedName>
        <fullName evidence="4">TIGR03016 family PEP-CTERM system-associated outer membrane protein</fullName>
    </recommendedName>
</protein>
<evidence type="ECO:0000313" key="3">
    <source>
        <dbReference type="Proteomes" id="UP001652564"/>
    </source>
</evidence>
<name>A0ABT2ZRX6_9RHOB</name>
<proteinExistence type="predicted"/>
<dbReference type="RefSeq" id="WP_263741002.1">
    <property type="nucleotide sequence ID" value="NZ_JAOWKZ010000004.1"/>
</dbReference>
<reference evidence="2 3" key="1">
    <citation type="submission" date="2022-10" db="EMBL/GenBank/DDBJ databases">
        <title>Defluviimonas sp. nov., isolated from ocean surface sediments.</title>
        <authorList>
            <person name="He W."/>
            <person name="Wang L."/>
            <person name="Zhang D.-F."/>
        </authorList>
    </citation>
    <scope>NUCLEOTIDE SEQUENCE [LARGE SCALE GENOMIC DNA]</scope>
    <source>
        <strain evidence="2 3">WL0050</strain>
    </source>
</reference>
<dbReference type="EMBL" id="JAOWKZ010000004">
    <property type="protein sequence ID" value="MCV2873768.1"/>
    <property type="molecule type" value="Genomic_DNA"/>
</dbReference>
<evidence type="ECO:0000313" key="2">
    <source>
        <dbReference type="EMBL" id="MCV2873768.1"/>
    </source>
</evidence>